<gene>
    <name evidence="7" type="ordered locus">trd_1737</name>
</gene>
<dbReference type="HOGENOM" id="CLU_2002831_0_0_0"/>
<name>B9L126_THERP</name>
<evidence type="ECO:0000256" key="4">
    <source>
        <dbReference type="ARBA" id="ARBA00022989"/>
    </source>
</evidence>
<comment type="similarity">
    <text evidence="2">Belongs to the autoinducer-2 exporter (AI-2E) (TC 2.A.86) family.</text>
</comment>
<evidence type="ECO:0000256" key="5">
    <source>
        <dbReference type="ARBA" id="ARBA00023136"/>
    </source>
</evidence>
<dbReference type="GO" id="GO:0016020">
    <property type="term" value="C:membrane"/>
    <property type="evidence" value="ECO:0007669"/>
    <property type="project" value="UniProtKB-SubCell"/>
</dbReference>
<keyword evidence="5 6" id="KW-0472">Membrane</keyword>
<organism evidence="7 8">
    <name type="scientific">Thermomicrobium roseum (strain ATCC 27502 / DSM 5159 / P-2)</name>
    <dbReference type="NCBI Taxonomy" id="309801"/>
    <lineage>
        <taxon>Bacteria</taxon>
        <taxon>Pseudomonadati</taxon>
        <taxon>Thermomicrobiota</taxon>
        <taxon>Thermomicrobia</taxon>
        <taxon>Thermomicrobiales</taxon>
        <taxon>Thermomicrobiaceae</taxon>
        <taxon>Thermomicrobium</taxon>
    </lineage>
</organism>
<dbReference type="EMBL" id="CP001275">
    <property type="protein sequence ID" value="ACM04948.1"/>
    <property type="molecule type" value="Genomic_DNA"/>
</dbReference>
<evidence type="ECO:0000313" key="8">
    <source>
        <dbReference type="Proteomes" id="UP000000447"/>
    </source>
</evidence>
<evidence type="ECO:0000313" key="7">
    <source>
        <dbReference type="EMBL" id="ACM04948.1"/>
    </source>
</evidence>
<dbReference type="eggNOG" id="COG0628">
    <property type="taxonomic scope" value="Bacteria"/>
</dbReference>
<evidence type="ECO:0000256" key="3">
    <source>
        <dbReference type="ARBA" id="ARBA00022692"/>
    </source>
</evidence>
<reference evidence="7 8" key="1">
    <citation type="journal article" date="2009" name="PLoS ONE">
        <title>Complete genome sequence of the aerobic CO-oxidizing thermophile Thermomicrobium roseum.</title>
        <authorList>
            <person name="Wu D."/>
            <person name="Raymond J."/>
            <person name="Wu M."/>
            <person name="Chatterji S."/>
            <person name="Ren Q."/>
            <person name="Graham J.E."/>
            <person name="Bryant D.A."/>
            <person name="Robb F."/>
            <person name="Colman A."/>
            <person name="Tallon L.J."/>
            <person name="Badger J.H."/>
            <person name="Madupu R."/>
            <person name="Ward N.L."/>
            <person name="Eisen J.A."/>
        </authorList>
    </citation>
    <scope>NUCLEOTIDE SEQUENCE [LARGE SCALE GENOMIC DNA]</scope>
    <source>
        <strain evidence="8">ATCC 27502 / DSM 5159 / P-2</strain>
    </source>
</reference>
<feature type="transmembrane region" description="Helical" evidence="6">
    <location>
        <begin position="49"/>
        <end position="82"/>
    </location>
</feature>
<evidence type="ECO:0000256" key="6">
    <source>
        <dbReference type="SAM" id="Phobius"/>
    </source>
</evidence>
<proteinExistence type="inferred from homology"/>
<dbReference type="KEGG" id="tro:trd_1737"/>
<dbReference type="STRING" id="309801.trd_1737"/>
<sequence>MARIPLFALALLAEWIPLLVTIASSVLIQNAKGLVIAPLVEGERLDVHPLAALVAVLSGAELGGVAGAALALPVVVVLDVLWDRSVKPWLVRGRAISEEPGSAGKKECGDPCCHAVTGRARSGQ</sequence>
<evidence type="ECO:0000256" key="1">
    <source>
        <dbReference type="ARBA" id="ARBA00004141"/>
    </source>
</evidence>
<dbReference type="Proteomes" id="UP000000447">
    <property type="component" value="Chromosome"/>
</dbReference>
<evidence type="ECO:0000256" key="2">
    <source>
        <dbReference type="ARBA" id="ARBA00009773"/>
    </source>
</evidence>
<dbReference type="InterPro" id="IPR002549">
    <property type="entry name" value="AI-2E-like"/>
</dbReference>
<dbReference type="AlphaFoldDB" id="B9L126"/>
<keyword evidence="8" id="KW-1185">Reference proteome</keyword>
<dbReference type="Pfam" id="PF01594">
    <property type="entry name" value="AI-2E_transport"/>
    <property type="match status" value="1"/>
</dbReference>
<keyword evidence="4 6" id="KW-1133">Transmembrane helix</keyword>
<comment type="subcellular location">
    <subcellularLocation>
        <location evidence="1">Membrane</location>
        <topology evidence="1">Multi-pass membrane protein</topology>
    </subcellularLocation>
</comment>
<keyword evidence="3 6" id="KW-0812">Transmembrane</keyword>
<protein>
    <submittedName>
        <fullName evidence="7">Hypothetical conserved protein</fullName>
    </submittedName>
</protein>
<accession>B9L126</accession>